<dbReference type="InterPro" id="IPR006223">
    <property type="entry name" value="GcvT"/>
</dbReference>
<dbReference type="Gene3D" id="3.30.1360.120">
    <property type="entry name" value="Probable tRNA modification gtpase trme, domain 1"/>
    <property type="match status" value="1"/>
</dbReference>
<dbReference type="Proteomes" id="UP000530268">
    <property type="component" value="Unassembled WGS sequence"/>
</dbReference>
<dbReference type="EMBL" id="JACIEI010000018">
    <property type="protein sequence ID" value="MBB3995726.1"/>
    <property type="molecule type" value="Genomic_DNA"/>
</dbReference>
<dbReference type="RefSeq" id="WP_184567863.1">
    <property type="nucleotide sequence ID" value="NZ_JACIEI010000018.1"/>
</dbReference>
<evidence type="ECO:0000256" key="1">
    <source>
        <dbReference type="ARBA" id="ARBA00008609"/>
    </source>
</evidence>
<dbReference type="GO" id="GO:0006546">
    <property type="term" value="P:glycine catabolic process"/>
    <property type="evidence" value="ECO:0007669"/>
    <property type="project" value="InterPro"/>
</dbReference>
<feature type="binding site" evidence="7">
    <location>
        <position position="190"/>
    </location>
    <ligand>
        <name>substrate</name>
    </ligand>
</feature>
<dbReference type="GO" id="GO:0004047">
    <property type="term" value="F:aminomethyltransferase activity"/>
    <property type="evidence" value="ECO:0007669"/>
    <property type="project" value="UniProtKB-EC"/>
</dbReference>
<dbReference type="Gene3D" id="4.10.1250.10">
    <property type="entry name" value="Aminomethyltransferase fragment"/>
    <property type="match status" value="1"/>
</dbReference>
<dbReference type="Pfam" id="PF08669">
    <property type="entry name" value="GCV_T_C"/>
    <property type="match status" value="1"/>
</dbReference>
<evidence type="ECO:0000256" key="2">
    <source>
        <dbReference type="ARBA" id="ARBA00012616"/>
    </source>
</evidence>
<dbReference type="Pfam" id="PF01571">
    <property type="entry name" value="GCV_T"/>
    <property type="match status" value="1"/>
</dbReference>
<evidence type="ECO:0000256" key="3">
    <source>
        <dbReference type="ARBA" id="ARBA00022576"/>
    </source>
</evidence>
<evidence type="ECO:0000313" key="10">
    <source>
        <dbReference type="EMBL" id="MBB3995726.1"/>
    </source>
</evidence>
<organism evidence="10 11">
    <name type="scientific">Sulfitobacter undariae</name>
    <dbReference type="NCBI Taxonomy" id="1563671"/>
    <lineage>
        <taxon>Bacteria</taxon>
        <taxon>Pseudomonadati</taxon>
        <taxon>Pseudomonadota</taxon>
        <taxon>Alphaproteobacteria</taxon>
        <taxon>Rhodobacterales</taxon>
        <taxon>Roseobacteraceae</taxon>
        <taxon>Sulfitobacter</taxon>
    </lineage>
</organism>
<sequence>MKKTPLFQTHIDAGAKMGEYAGYEMPLFYPLGVKQEHLHTRAQVGLFDISHMLHIEVEGIDAAQLISRLCPYDASTQKLGEAKYTFLLKEDAGIIDDLIVTRLDDARFLIVANAGCADKDLAHIQDTAKDFTAAVLPLARGFLAVQGPQAEAALTDAGFDVAQMTFMSGTEPKADWFVSRTGYTGEDGFEIAAPVAEIEALAAKLLSDARVEWIGLAARDSLRLEAGLSLYGQDLSEDITPHEAGLIWAIPKDLREGGAYIGAEALAAKIKEGRKRMRIGLLADGRPVRAGTPLVSADAVEIGTVTSGGFGPTIDGPMALGLVNVADADAPMFALLRGKSIPMTRVKPPFTPHNYKR</sequence>
<dbReference type="AlphaFoldDB" id="A0A7W6E950"/>
<dbReference type="InterPro" id="IPR013977">
    <property type="entry name" value="GcvT_C"/>
</dbReference>
<comment type="catalytic activity">
    <reaction evidence="6">
        <text>N(6)-[(R)-S(8)-aminomethyldihydrolipoyl]-L-lysyl-[protein] + (6S)-5,6,7,8-tetrahydrofolate = N(6)-[(R)-dihydrolipoyl]-L-lysyl-[protein] + (6R)-5,10-methylene-5,6,7,8-tetrahydrofolate + NH4(+)</text>
        <dbReference type="Rhea" id="RHEA:16945"/>
        <dbReference type="Rhea" id="RHEA-COMP:10475"/>
        <dbReference type="Rhea" id="RHEA-COMP:10492"/>
        <dbReference type="ChEBI" id="CHEBI:15636"/>
        <dbReference type="ChEBI" id="CHEBI:28938"/>
        <dbReference type="ChEBI" id="CHEBI:57453"/>
        <dbReference type="ChEBI" id="CHEBI:83100"/>
        <dbReference type="ChEBI" id="CHEBI:83143"/>
        <dbReference type="EC" id="2.1.2.10"/>
    </reaction>
</comment>
<dbReference type="InterPro" id="IPR006222">
    <property type="entry name" value="GCVT_N"/>
</dbReference>
<dbReference type="GO" id="GO:0008168">
    <property type="term" value="F:methyltransferase activity"/>
    <property type="evidence" value="ECO:0007669"/>
    <property type="project" value="UniProtKB-KW"/>
</dbReference>
<dbReference type="GO" id="GO:0008483">
    <property type="term" value="F:transaminase activity"/>
    <property type="evidence" value="ECO:0007669"/>
    <property type="project" value="UniProtKB-KW"/>
</dbReference>
<dbReference type="PANTHER" id="PTHR43757">
    <property type="entry name" value="AMINOMETHYLTRANSFERASE"/>
    <property type="match status" value="1"/>
</dbReference>
<evidence type="ECO:0000256" key="4">
    <source>
        <dbReference type="ARBA" id="ARBA00022679"/>
    </source>
</evidence>
<evidence type="ECO:0000313" key="11">
    <source>
        <dbReference type="Proteomes" id="UP000530268"/>
    </source>
</evidence>
<evidence type="ECO:0000256" key="7">
    <source>
        <dbReference type="PIRSR" id="PIRSR006487-1"/>
    </source>
</evidence>
<dbReference type="InterPro" id="IPR028896">
    <property type="entry name" value="GcvT/YgfZ/DmdA"/>
</dbReference>
<keyword evidence="4 10" id="KW-0808">Transferase</keyword>
<proteinExistence type="inferred from homology"/>
<feature type="domain" description="GCVT N-terminal" evidence="8">
    <location>
        <begin position="6"/>
        <end position="252"/>
    </location>
</feature>
<dbReference type="PANTHER" id="PTHR43757:SF2">
    <property type="entry name" value="AMINOMETHYLTRANSFERASE, MITOCHONDRIAL"/>
    <property type="match status" value="1"/>
</dbReference>
<dbReference type="Gene3D" id="2.40.30.110">
    <property type="entry name" value="Aminomethyltransferase beta-barrel domains"/>
    <property type="match status" value="1"/>
</dbReference>
<name>A0A7W6E950_9RHOB</name>
<keyword evidence="11" id="KW-1185">Reference proteome</keyword>
<dbReference type="InterPro" id="IPR029043">
    <property type="entry name" value="GcvT/YgfZ_C"/>
</dbReference>
<dbReference type="GO" id="GO:0032259">
    <property type="term" value="P:methylation"/>
    <property type="evidence" value="ECO:0007669"/>
    <property type="project" value="UniProtKB-KW"/>
</dbReference>
<keyword evidence="10" id="KW-0489">Methyltransferase</keyword>
<dbReference type="NCBIfam" id="NF001567">
    <property type="entry name" value="PRK00389.1"/>
    <property type="match status" value="1"/>
</dbReference>
<reference evidence="10 11" key="1">
    <citation type="submission" date="2020-08" db="EMBL/GenBank/DDBJ databases">
        <title>Genomic Encyclopedia of Type Strains, Phase IV (KMG-IV): sequencing the most valuable type-strain genomes for metagenomic binning, comparative biology and taxonomic classification.</title>
        <authorList>
            <person name="Goeker M."/>
        </authorList>
    </citation>
    <scope>NUCLEOTIDE SEQUENCE [LARGE SCALE GENOMIC DNA]</scope>
    <source>
        <strain evidence="10 11">DSM 102234</strain>
    </source>
</reference>
<dbReference type="GO" id="GO:0005960">
    <property type="term" value="C:glycine cleavage complex"/>
    <property type="evidence" value="ECO:0007669"/>
    <property type="project" value="InterPro"/>
</dbReference>
<gene>
    <name evidence="10" type="ORF">GGR95_003390</name>
</gene>
<dbReference type="Gene3D" id="3.30.70.1400">
    <property type="entry name" value="Aminomethyltransferase beta-barrel domains"/>
    <property type="match status" value="1"/>
</dbReference>
<dbReference type="EC" id="2.1.2.10" evidence="2"/>
<feature type="domain" description="Aminomethyltransferase C-terminal" evidence="9">
    <location>
        <begin position="276"/>
        <end position="350"/>
    </location>
</feature>
<protein>
    <recommendedName>
        <fullName evidence="2">aminomethyltransferase</fullName>
        <ecNumber evidence="2">2.1.2.10</ecNumber>
    </recommendedName>
    <alternativeName>
        <fullName evidence="5">Glycine cleavage system T protein</fullName>
    </alternativeName>
</protein>
<evidence type="ECO:0000259" key="8">
    <source>
        <dbReference type="Pfam" id="PF01571"/>
    </source>
</evidence>
<dbReference type="PIRSF" id="PIRSF006487">
    <property type="entry name" value="GcvT"/>
    <property type="match status" value="1"/>
</dbReference>
<dbReference type="SUPFAM" id="SSF101790">
    <property type="entry name" value="Aminomethyltransferase beta-barrel domain"/>
    <property type="match status" value="1"/>
</dbReference>
<dbReference type="SUPFAM" id="SSF103025">
    <property type="entry name" value="Folate-binding domain"/>
    <property type="match status" value="1"/>
</dbReference>
<keyword evidence="3" id="KW-0032">Aminotransferase</keyword>
<comment type="caution">
    <text evidence="10">The sequence shown here is derived from an EMBL/GenBank/DDBJ whole genome shotgun (WGS) entry which is preliminary data.</text>
</comment>
<accession>A0A7W6E950</accession>
<dbReference type="NCBIfam" id="TIGR00528">
    <property type="entry name" value="gcvT"/>
    <property type="match status" value="1"/>
</dbReference>
<comment type="similarity">
    <text evidence="1">Belongs to the GcvT family.</text>
</comment>
<dbReference type="FunFam" id="3.30.70.1400:FF:000001">
    <property type="entry name" value="Aminomethyltransferase"/>
    <property type="match status" value="1"/>
</dbReference>
<evidence type="ECO:0000259" key="9">
    <source>
        <dbReference type="Pfam" id="PF08669"/>
    </source>
</evidence>
<evidence type="ECO:0000256" key="5">
    <source>
        <dbReference type="ARBA" id="ARBA00031395"/>
    </source>
</evidence>
<dbReference type="InterPro" id="IPR027266">
    <property type="entry name" value="TrmE/GcvT-like"/>
</dbReference>
<evidence type="ECO:0000256" key="6">
    <source>
        <dbReference type="ARBA" id="ARBA00047665"/>
    </source>
</evidence>